<organism evidence="1 2">
    <name type="scientific">Microscilla marina ATCC 23134</name>
    <dbReference type="NCBI Taxonomy" id="313606"/>
    <lineage>
        <taxon>Bacteria</taxon>
        <taxon>Pseudomonadati</taxon>
        <taxon>Bacteroidota</taxon>
        <taxon>Cytophagia</taxon>
        <taxon>Cytophagales</taxon>
        <taxon>Microscillaceae</taxon>
        <taxon>Microscilla</taxon>
    </lineage>
</organism>
<dbReference type="RefSeq" id="WP_002696372.1">
    <property type="nucleotide sequence ID" value="NZ_AAWS01000011.1"/>
</dbReference>
<sequence length="104" mass="12030">MAKIVYNVTILIENDVREEWLNWMNEHHVPDVMATGCFTESKVMKVLVDDPQAIATTYACHYVANSMGDYQSYVDNHAEKLRKEAVDRYGNKMNAFRTLLEVVE</sequence>
<evidence type="ECO:0000313" key="1">
    <source>
        <dbReference type="EMBL" id="EAY29365.1"/>
    </source>
</evidence>
<dbReference type="Pfam" id="PF14114">
    <property type="entry name" value="DUF4286"/>
    <property type="match status" value="1"/>
</dbReference>
<comment type="caution">
    <text evidence="1">The sequence shown here is derived from an EMBL/GenBank/DDBJ whole genome shotgun (WGS) entry which is preliminary data.</text>
</comment>
<dbReference type="eggNOG" id="ENOG5032RP1">
    <property type="taxonomic scope" value="Bacteria"/>
</dbReference>
<reference evidence="1 2" key="1">
    <citation type="submission" date="2007-01" db="EMBL/GenBank/DDBJ databases">
        <authorList>
            <person name="Haygood M."/>
            <person name="Podell S."/>
            <person name="Anderson C."/>
            <person name="Hopkinson B."/>
            <person name="Roe K."/>
            <person name="Barbeau K."/>
            <person name="Gaasterland T."/>
            <person name="Ferriera S."/>
            <person name="Johnson J."/>
            <person name="Kravitz S."/>
            <person name="Beeson K."/>
            <person name="Sutton G."/>
            <person name="Rogers Y.-H."/>
            <person name="Friedman R."/>
            <person name="Frazier M."/>
            <person name="Venter J.C."/>
        </authorList>
    </citation>
    <scope>NUCLEOTIDE SEQUENCE [LARGE SCALE GENOMIC DNA]</scope>
    <source>
        <strain evidence="1 2">ATCC 23134</strain>
    </source>
</reference>
<gene>
    <name evidence="1" type="ORF">M23134_01421</name>
</gene>
<dbReference type="EMBL" id="AAWS01000011">
    <property type="protein sequence ID" value="EAY29365.1"/>
    <property type="molecule type" value="Genomic_DNA"/>
</dbReference>
<name>A1ZJR2_MICM2</name>
<protein>
    <recommendedName>
        <fullName evidence="3">DUF4286 domain-containing protein</fullName>
    </recommendedName>
</protein>
<keyword evidence="2" id="KW-1185">Reference proteome</keyword>
<dbReference type="OrthoDB" id="1121837at2"/>
<accession>A1ZJR2</accession>
<proteinExistence type="predicted"/>
<dbReference type="Proteomes" id="UP000004095">
    <property type="component" value="Unassembled WGS sequence"/>
</dbReference>
<dbReference type="InterPro" id="IPR025563">
    <property type="entry name" value="DUF4286"/>
</dbReference>
<evidence type="ECO:0008006" key="3">
    <source>
        <dbReference type="Google" id="ProtNLM"/>
    </source>
</evidence>
<evidence type="ECO:0000313" key="2">
    <source>
        <dbReference type="Proteomes" id="UP000004095"/>
    </source>
</evidence>
<dbReference type="AlphaFoldDB" id="A1ZJR2"/>